<reference evidence="1 2" key="1">
    <citation type="submission" date="2023-03" db="EMBL/GenBank/DDBJ databases">
        <authorList>
            <person name="Shen W."/>
            <person name="Cai J."/>
        </authorList>
    </citation>
    <scope>NUCLEOTIDE SEQUENCE [LARGE SCALE GENOMIC DNA]</scope>
    <source>
        <strain evidence="1 2">D6-4</strain>
    </source>
</reference>
<comment type="caution">
    <text evidence="1">The sequence shown here is derived from an EMBL/GenBank/DDBJ whole genome shotgun (WGS) entry which is preliminary data.</text>
</comment>
<name>A0ABU3EYW0_9ENTE</name>
<sequence length="141" mass="16796">MKVQDLALDHRQLFSLKPETLEERITWFYQLTQNSTVTIKYILTLRVRYQLGAQEFAYILKDLVRYLFLNTKATRTMKRFFHYFKDYFLDLEWKTLSLKLFSVRSFGEKAASLVHSLISLVRPEEATESSPPSLDRTKFTQ</sequence>
<protein>
    <recommendedName>
        <fullName evidence="3">Transposase</fullName>
    </recommendedName>
</protein>
<accession>A0ABU3EYW0</accession>
<evidence type="ECO:0000313" key="1">
    <source>
        <dbReference type="EMBL" id="MDT2600070.1"/>
    </source>
</evidence>
<dbReference type="EMBL" id="JARPYI010000004">
    <property type="protein sequence ID" value="MDT2600070.1"/>
    <property type="molecule type" value="Genomic_DNA"/>
</dbReference>
<dbReference type="RefSeq" id="WP_311823715.1">
    <property type="nucleotide sequence ID" value="NZ_JARPYF010000021.1"/>
</dbReference>
<gene>
    <name evidence="1" type="ORF">P7D85_09810</name>
</gene>
<keyword evidence="2" id="KW-1185">Reference proteome</keyword>
<evidence type="ECO:0000313" key="2">
    <source>
        <dbReference type="Proteomes" id="UP001252875"/>
    </source>
</evidence>
<organism evidence="1 2">
    <name type="scientific">Enterococcus hulanensis</name>
    <dbReference type="NCBI Taxonomy" id="2559929"/>
    <lineage>
        <taxon>Bacteria</taxon>
        <taxon>Bacillati</taxon>
        <taxon>Bacillota</taxon>
        <taxon>Bacilli</taxon>
        <taxon>Lactobacillales</taxon>
        <taxon>Enterococcaceae</taxon>
        <taxon>Enterococcus</taxon>
    </lineage>
</organism>
<proteinExistence type="predicted"/>
<dbReference type="Proteomes" id="UP001252875">
    <property type="component" value="Unassembled WGS sequence"/>
</dbReference>
<evidence type="ECO:0008006" key="3">
    <source>
        <dbReference type="Google" id="ProtNLM"/>
    </source>
</evidence>